<feature type="signal peptide" evidence="1">
    <location>
        <begin position="1"/>
        <end position="19"/>
    </location>
</feature>
<dbReference type="HOGENOM" id="CLU_1003675_0_0_0"/>
<dbReference type="STRING" id="583355.Caka_2902"/>
<feature type="chain" id="PRO_5003070939" evidence="1">
    <location>
        <begin position="20"/>
        <end position="277"/>
    </location>
</feature>
<dbReference type="AlphaFoldDB" id="D5ER71"/>
<evidence type="ECO:0000313" key="2">
    <source>
        <dbReference type="EMBL" id="ADE55915.1"/>
    </source>
</evidence>
<dbReference type="KEGG" id="caa:Caka_2902"/>
<name>D5ER71_CORAD</name>
<organism evidence="2 3">
    <name type="scientific">Coraliomargarita akajimensis (strain DSM 45221 / IAM 15411 / JCM 23193 / KCTC 12865 / 04OKA010-24)</name>
    <dbReference type="NCBI Taxonomy" id="583355"/>
    <lineage>
        <taxon>Bacteria</taxon>
        <taxon>Pseudomonadati</taxon>
        <taxon>Verrucomicrobiota</taxon>
        <taxon>Opitutia</taxon>
        <taxon>Puniceicoccales</taxon>
        <taxon>Coraliomargaritaceae</taxon>
        <taxon>Coraliomargarita</taxon>
    </lineage>
</organism>
<keyword evidence="1" id="KW-0732">Signal</keyword>
<gene>
    <name evidence="2" type="ordered locus">Caka_2902</name>
</gene>
<dbReference type="EMBL" id="CP001998">
    <property type="protein sequence ID" value="ADE55915.1"/>
    <property type="molecule type" value="Genomic_DNA"/>
</dbReference>
<dbReference type="Proteomes" id="UP000000925">
    <property type="component" value="Chromosome"/>
</dbReference>
<accession>D5ER71</accession>
<protein>
    <submittedName>
        <fullName evidence="2">Uncharacterized protein</fullName>
    </submittedName>
</protein>
<evidence type="ECO:0000256" key="1">
    <source>
        <dbReference type="SAM" id="SignalP"/>
    </source>
</evidence>
<proteinExistence type="predicted"/>
<sequence length="277" mass="31505">MKITTVALSLLTLLVSAQANESPPLGNYAESIEVYDIDTGFTSYTVIWNKDQIPEIPQLSINRSPRDHFEADAIVQLIVIEEPIYADTNIVDSYEELQEPCHQKKETGTRHVSRFALDTSFIKKSRISIGILGRREYESASISELVDYYLKPNERGKSKITRRIVDGAGLPLFPNMNTYTLDYNREKLEILDERSLAVIIRLKNVYADALEKEFTKDELIELESFVSSDVGRRFFQLTSFKGDQGDLLEKAVDEVAATIYENIHPDRQNQSGDDNSE</sequence>
<evidence type="ECO:0000313" key="3">
    <source>
        <dbReference type="Proteomes" id="UP000000925"/>
    </source>
</evidence>
<keyword evidence="3" id="KW-1185">Reference proteome</keyword>
<reference evidence="2 3" key="1">
    <citation type="journal article" date="2010" name="Stand. Genomic Sci.">
        <title>Complete genome sequence of Coraliomargarita akajimensis type strain (04OKA010-24).</title>
        <authorList>
            <person name="Mavromatis K."/>
            <person name="Abt B."/>
            <person name="Brambilla E."/>
            <person name="Lapidus A."/>
            <person name="Copeland A."/>
            <person name="Deshpande S."/>
            <person name="Nolan M."/>
            <person name="Lucas S."/>
            <person name="Tice H."/>
            <person name="Cheng J.F."/>
            <person name="Han C."/>
            <person name="Detter J.C."/>
            <person name="Woyke T."/>
            <person name="Goodwin L."/>
            <person name="Pitluck S."/>
            <person name="Held B."/>
            <person name="Brettin T."/>
            <person name="Tapia R."/>
            <person name="Ivanova N."/>
            <person name="Mikhailova N."/>
            <person name="Pati A."/>
            <person name="Liolios K."/>
            <person name="Chen A."/>
            <person name="Palaniappan K."/>
            <person name="Land M."/>
            <person name="Hauser L."/>
            <person name="Chang Y.J."/>
            <person name="Jeffries C.D."/>
            <person name="Rohde M."/>
            <person name="Goker M."/>
            <person name="Bristow J."/>
            <person name="Eisen J.A."/>
            <person name="Markowitz V."/>
            <person name="Hugenholtz P."/>
            <person name="Klenk H.P."/>
            <person name="Kyrpides N.C."/>
        </authorList>
    </citation>
    <scope>NUCLEOTIDE SEQUENCE [LARGE SCALE GENOMIC DNA]</scope>
    <source>
        <strain evidence="3">DSM 45221 / IAM 15411 / JCM 23193 / KCTC 12865</strain>
    </source>
</reference>
<dbReference type="RefSeq" id="WP_013044637.1">
    <property type="nucleotide sequence ID" value="NC_014008.1"/>
</dbReference>